<organism evidence="1 2">
    <name type="scientific">Portunus trituberculatus</name>
    <name type="common">Swimming crab</name>
    <name type="synonym">Neptunus trituberculatus</name>
    <dbReference type="NCBI Taxonomy" id="210409"/>
    <lineage>
        <taxon>Eukaryota</taxon>
        <taxon>Metazoa</taxon>
        <taxon>Ecdysozoa</taxon>
        <taxon>Arthropoda</taxon>
        <taxon>Crustacea</taxon>
        <taxon>Multicrustacea</taxon>
        <taxon>Malacostraca</taxon>
        <taxon>Eumalacostraca</taxon>
        <taxon>Eucarida</taxon>
        <taxon>Decapoda</taxon>
        <taxon>Pleocyemata</taxon>
        <taxon>Brachyura</taxon>
        <taxon>Eubrachyura</taxon>
        <taxon>Portunoidea</taxon>
        <taxon>Portunidae</taxon>
        <taxon>Portuninae</taxon>
        <taxon>Portunus</taxon>
    </lineage>
</organism>
<name>A0A5B7CM93_PORTR</name>
<reference evidence="1 2" key="1">
    <citation type="submission" date="2019-05" db="EMBL/GenBank/DDBJ databases">
        <title>Another draft genome of Portunus trituberculatus and its Hox gene families provides insights of decapod evolution.</title>
        <authorList>
            <person name="Jeong J.-H."/>
            <person name="Song I."/>
            <person name="Kim S."/>
            <person name="Choi T."/>
            <person name="Kim D."/>
            <person name="Ryu S."/>
            <person name="Kim W."/>
        </authorList>
    </citation>
    <scope>NUCLEOTIDE SEQUENCE [LARGE SCALE GENOMIC DNA]</scope>
    <source>
        <tissue evidence="1">Muscle</tissue>
    </source>
</reference>
<dbReference type="EMBL" id="VSRR010000105">
    <property type="protein sequence ID" value="MPC10188.1"/>
    <property type="molecule type" value="Genomic_DNA"/>
</dbReference>
<keyword evidence="2" id="KW-1185">Reference proteome</keyword>
<evidence type="ECO:0000313" key="2">
    <source>
        <dbReference type="Proteomes" id="UP000324222"/>
    </source>
</evidence>
<accession>A0A5B7CM93</accession>
<protein>
    <submittedName>
        <fullName evidence="1">Uncharacterized protein</fullName>
    </submittedName>
</protein>
<evidence type="ECO:0000313" key="1">
    <source>
        <dbReference type="EMBL" id="MPC10188.1"/>
    </source>
</evidence>
<sequence length="233" mass="25350">MEQQYFDRHAVLGVVVVRRAQVNPVVSLGHFQRLGPHASILVESVQQVVAATASIQAFSLVLQSQHGHPCIQLRFLHGVSQCSSSSGMSHVAQTQGRHIKPLGLDTHLGHVLPHSLTGCAIMRVEEVEERNLDPQKAGEGRAEGEGVLHNVAMEVERLVTKRHNNISLSPAVDSLLFGTDTFCRIGWCSAIDIVILGSSGCKVEQQVVEGVVNTAHLDLCPQLQVQIEDEKQT</sequence>
<dbReference type="AlphaFoldDB" id="A0A5B7CM93"/>
<dbReference type="Proteomes" id="UP000324222">
    <property type="component" value="Unassembled WGS sequence"/>
</dbReference>
<proteinExistence type="predicted"/>
<gene>
    <name evidence="1" type="ORF">E2C01_002819</name>
</gene>
<comment type="caution">
    <text evidence="1">The sequence shown here is derived from an EMBL/GenBank/DDBJ whole genome shotgun (WGS) entry which is preliminary data.</text>
</comment>